<accession>A0ABQ9VID4</accession>
<gene>
    <name evidence="1" type="ORF">P7K49_014304</name>
</gene>
<proteinExistence type="predicted"/>
<dbReference type="EMBL" id="JASSZA010000006">
    <property type="protein sequence ID" value="KAK2109139.1"/>
    <property type="molecule type" value="Genomic_DNA"/>
</dbReference>
<feature type="non-terminal residue" evidence="1">
    <location>
        <position position="1"/>
    </location>
</feature>
<keyword evidence="2" id="KW-1185">Reference proteome</keyword>
<sequence>EQEEQRTACMHGKSPGTLTQARAALRTSQFQQQQDFFDVVTVNPTDPMPRILQWLPQYSRLVTFPLL</sequence>
<name>A0ABQ9VID4_SAGOE</name>
<evidence type="ECO:0000313" key="2">
    <source>
        <dbReference type="Proteomes" id="UP001266305"/>
    </source>
</evidence>
<reference evidence="1 2" key="1">
    <citation type="submission" date="2023-05" db="EMBL/GenBank/DDBJ databases">
        <title>B98-5 Cell Line De Novo Hybrid Assembly: An Optical Mapping Approach.</title>
        <authorList>
            <person name="Kananen K."/>
            <person name="Auerbach J.A."/>
            <person name="Kautto E."/>
            <person name="Blachly J.S."/>
        </authorList>
    </citation>
    <scope>NUCLEOTIDE SEQUENCE [LARGE SCALE GENOMIC DNA]</scope>
    <source>
        <strain evidence="1">B95-8</strain>
        <tissue evidence="1">Cell line</tissue>
    </source>
</reference>
<dbReference type="Proteomes" id="UP001266305">
    <property type="component" value="Unassembled WGS sequence"/>
</dbReference>
<protein>
    <submittedName>
        <fullName evidence="1">Uncharacterized protein</fullName>
    </submittedName>
</protein>
<organism evidence="1 2">
    <name type="scientific">Saguinus oedipus</name>
    <name type="common">Cotton-top tamarin</name>
    <name type="synonym">Oedipomidas oedipus</name>
    <dbReference type="NCBI Taxonomy" id="9490"/>
    <lineage>
        <taxon>Eukaryota</taxon>
        <taxon>Metazoa</taxon>
        <taxon>Chordata</taxon>
        <taxon>Craniata</taxon>
        <taxon>Vertebrata</taxon>
        <taxon>Euteleostomi</taxon>
        <taxon>Mammalia</taxon>
        <taxon>Eutheria</taxon>
        <taxon>Euarchontoglires</taxon>
        <taxon>Primates</taxon>
        <taxon>Haplorrhini</taxon>
        <taxon>Platyrrhini</taxon>
        <taxon>Cebidae</taxon>
        <taxon>Callitrichinae</taxon>
        <taxon>Saguinus</taxon>
    </lineage>
</organism>
<evidence type="ECO:0000313" key="1">
    <source>
        <dbReference type="EMBL" id="KAK2109139.1"/>
    </source>
</evidence>
<comment type="caution">
    <text evidence="1">The sequence shown here is derived from an EMBL/GenBank/DDBJ whole genome shotgun (WGS) entry which is preliminary data.</text>
</comment>